<dbReference type="Pfam" id="PF00567">
    <property type="entry name" value="TUDOR"/>
    <property type="match status" value="1"/>
</dbReference>
<comment type="catalytic activity">
    <reaction evidence="12">
        <text>ATP + H2O = ADP + phosphate + H(+)</text>
        <dbReference type="Rhea" id="RHEA:13065"/>
        <dbReference type="ChEBI" id="CHEBI:15377"/>
        <dbReference type="ChEBI" id="CHEBI:15378"/>
        <dbReference type="ChEBI" id="CHEBI:30616"/>
        <dbReference type="ChEBI" id="CHEBI:43474"/>
        <dbReference type="ChEBI" id="CHEBI:456216"/>
        <dbReference type="EC" id="3.6.4.13"/>
    </reaction>
</comment>
<organism evidence="16 17">
    <name type="scientific">Ignelater luminosus</name>
    <name type="common">Cucubano</name>
    <name type="synonym">Pyrophorus luminosus</name>
    <dbReference type="NCBI Taxonomy" id="2038154"/>
    <lineage>
        <taxon>Eukaryota</taxon>
        <taxon>Metazoa</taxon>
        <taxon>Ecdysozoa</taxon>
        <taxon>Arthropoda</taxon>
        <taxon>Hexapoda</taxon>
        <taxon>Insecta</taxon>
        <taxon>Pterygota</taxon>
        <taxon>Neoptera</taxon>
        <taxon>Endopterygota</taxon>
        <taxon>Coleoptera</taxon>
        <taxon>Polyphaga</taxon>
        <taxon>Elateriformia</taxon>
        <taxon>Elateroidea</taxon>
        <taxon>Elateridae</taxon>
        <taxon>Agrypninae</taxon>
        <taxon>Pyrophorini</taxon>
        <taxon>Ignelater</taxon>
    </lineage>
</organism>
<feature type="compositionally biased region" description="Polar residues" evidence="13">
    <location>
        <begin position="435"/>
        <end position="466"/>
    </location>
</feature>
<keyword evidence="7" id="KW-0347">Helicase</keyword>
<feature type="compositionally biased region" description="Polar residues" evidence="13">
    <location>
        <begin position="325"/>
        <end position="336"/>
    </location>
</feature>
<keyword evidence="5" id="KW-0221">Differentiation</keyword>
<name>A0A8K0DCQ3_IGNLU</name>
<feature type="compositionally biased region" description="Basic and acidic residues" evidence="13">
    <location>
        <begin position="467"/>
        <end position="478"/>
    </location>
</feature>
<evidence type="ECO:0000256" key="4">
    <source>
        <dbReference type="ARBA" id="ARBA00022741"/>
    </source>
</evidence>
<evidence type="ECO:0000259" key="15">
    <source>
        <dbReference type="Pfam" id="PF00567"/>
    </source>
</evidence>
<sequence>MLKSTSAVQITTFVNPHLFWFFEKNEEEKRVAFEKCISCNARHLSLERHAQIGQTVLIYDKSIWKRAIVKSIENNSYTTWLIDYGVTYISNKLYQLPKEFQHQPAFAKQAALNDVVNVKHVLGGVKIELTSTKEFCCGTVKKAKEKIDRAHSIFFGCLIERNNIHLGEVNIIDSNNRLYDLAKVLVEECNLTYNKELFDEALEVNSKIDDWDIFSSIKSITPCTSMMYRKNLDVFQGIEDIVEVKSCGRGVLRNSHPKKKTEIRSKKYLENWLEESKKTKQSEELYSESDNESRISESSPRKTQNETSSDDSLNSLNADLPNNSCSSLTSEVNGNASKEELNKKELTSLSLNRSDYSTDDTVSGCSVSGRLLANIRKSLESNRNTKTTSSTPSPNAKTCEASKWEPLASTSSTKRLLNLMPAGMTIPLPCKKVSKSQNSRATSNQFSPHTATNQSTPDATLSQSSKRVSDRQSSKELETVSSNKNEIANERLKFLKKNICLPGCKCPDCFICTMEDINNNDDNEFIDTPPKKEKAFSKPPLLLKLPENGVPEMASRVSITSSMSTTERAKAPKLLVHGYSLPSPVAYVNQAPFHKDIHRALRSFEAAYTIQSYAWPCLMRNFPVCIVNSAKSGKTIAYLPAICSYLLDRQDRYDELSGKTISPFAIIVCPRSKTAEEVYDTMKKLIEYSSNKPDCILAIPPLDKQCLNNFQKQCDALVTTPLTLLSLLHSRIITVKR</sequence>
<dbReference type="InterPro" id="IPR011545">
    <property type="entry name" value="DEAD/DEAH_box_helicase_dom"/>
</dbReference>
<accession>A0A8K0DCQ3</accession>
<evidence type="ECO:0000256" key="1">
    <source>
        <dbReference type="ARBA" id="ARBA00012552"/>
    </source>
</evidence>
<feature type="compositionally biased region" description="Basic and acidic residues" evidence="13">
    <location>
        <begin position="291"/>
        <end position="304"/>
    </location>
</feature>
<feature type="domain" description="Tudor" evidence="15">
    <location>
        <begin position="3"/>
        <end position="113"/>
    </location>
</feature>
<comment type="caution">
    <text evidence="16">The sequence shown here is derived from an EMBL/GenBank/DDBJ whole genome shotgun (WGS) entry which is preliminary data.</text>
</comment>
<evidence type="ECO:0000256" key="2">
    <source>
        <dbReference type="ARBA" id="ARBA00022473"/>
    </source>
</evidence>
<evidence type="ECO:0000313" key="16">
    <source>
        <dbReference type="EMBL" id="KAF2900607.1"/>
    </source>
</evidence>
<keyword evidence="11" id="KW-0469">Meiosis</keyword>
<evidence type="ECO:0000259" key="14">
    <source>
        <dbReference type="Pfam" id="PF00270"/>
    </source>
</evidence>
<dbReference type="GO" id="GO:0005524">
    <property type="term" value="F:ATP binding"/>
    <property type="evidence" value="ECO:0007669"/>
    <property type="project" value="UniProtKB-KW"/>
</dbReference>
<protein>
    <recommendedName>
        <fullName evidence="1">RNA helicase</fullName>
        <ecNumber evidence="1">3.6.4.13</ecNumber>
    </recommendedName>
</protein>
<evidence type="ECO:0000256" key="6">
    <source>
        <dbReference type="ARBA" id="ARBA00022801"/>
    </source>
</evidence>
<dbReference type="GO" id="GO:0042078">
    <property type="term" value="P:germ-line stem cell division"/>
    <property type="evidence" value="ECO:0007669"/>
    <property type="project" value="TreeGrafter"/>
</dbReference>
<evidence type="ECO:0000256" key="5">
    <source>
        <dbReference type="ARBA" id="ARBA00022782"/>
    </source>
</evidence>
<feature type="non-terminal residue" evidence="16">
    <location>
        <position position="1"/>
    </location>
</feature>
<proteinExistence type="predicted"/>
<dbReference type="GO" id="GO:0016787">
    <property type="term" value="F:hydrolase activity"/>
    <property type="evidence" value="ECO:0007669"/>
    <property type="project" value="UniProtKB-KW"/>
</dbReference>
<dbReference type="EC" id="3.6.4.13" evidence="1"/>
<dbReference type="SUPFAM" id="SSF52540">
    <property type="entry name" value="P-loop containing nucleoside triphosphate hydrolases"/>
    <property type="match status" value="1"/>
</dbReference>
<feature type="compositionally biased region" description="Low complexity" evidence="13">
    <location>
        <begin position="310"/>
        <end position="324"/>
    </location>
</feature>
<dbReference type="GO" id="GO:0007283">
    <property type="term" value="P:spermatogenesis"/>
    <property type="evidence" value="ECO:0007669"/>
    <property type="project" value="UniProtKB-KW"/>
</dbReference>
<evidence type="ECO:0000256" key="8">
    <source>
        <dbReference type="ARBA" id="ARBA00022840"/>
    </source>
</evidence>
<reference evidence="16" key="1">
    <citation type="submission" date="2019-08" db="EMBL/GenBank/DDBJ databases">
        <title>The genome of the North American firefly Photinus pyralis.</title>
        <authorList>
            <consortium name="Photinus pyralis genome working group"/>
            <person name="Fallon T.R."/>
            <person name="Sander Lower S.E."/>
            <person name="Weng J.-K."/>
        </authorList>
    </citation>
    <scope>NUCLEOTIDE SEQUENCE</scope>
    <source>
        <strain evidence="16">TRF0915ILg1</strain>
        <tissue evidence="16">Whole body</tissue>
    </source>
</reference>
<evidence type="ECO:0000256" key="3">
    <source>
        <dbReference type="ARBA" id="ARBA00022737"/>
    </source>
</evidence>
<feature type="compositionally biased region" description="Low complexity" evidence="13">
    <location>
        <begin position="384"/>
        <end position="398"/>
    </location>
</feature>
<dbReference type="GO" id="GO:0003724">
    <property type="term" value="F:RNA helicase activity"/>
    <property type="evidence" value="ECO:0007669"/>
    <property type="project" value="UniProtKB-EC"/>
</dbReference>
<feature type="region of interest" description="Disordered" evidence="13">
    <location>
        <begin position="433"/>
        <end position="482"/>
    </location>
</feature>
<evidence type="ECO:0000256" key="7">
    <source>
        <dbReference type="ARBA" id="ARBA00022806"/>
    </source>
</evidence>
<evidence type="ECO:0000256" key="12">
    <source>
        <dbReference type="ARBA" id="ARBA00047984"/>
    </source>
</evidence>
<dbReference type="GO" id="GO:0003676">
    <property type="term" value="F:nucleic acid binding"/>
    <property type="evidence" value="ECO:0007669"/>
    <property type="project" value="InterPro"/>
</dbReference>
<keyword evidence="2" id="KW-0217">Developmental protein</keyword>
<keyword evidence="8" id="KW-0067">ATP-binding</keyword>
<dbReference type="InterPro" id="IPR027417">
    <property type="entry name" value="P-loop_NTPase"/>
</dbReference>
<dbReference type="PANTHER" id="PTHR22655:SF2">
    <property type="entry name" value="ATP-DEPENDENT RNA HELICASE TDRD12-RELATED"/>
    <property type="match status" value="1"/>
</dbReference>
<keyword evidence="3" id="KW-0677">Repeat</keyword>
<evidence type="ECO:0000256" key="10">
    <source>
        <dbReference type="ARBA" id="ARBA00023158"/>
    </source>
</evidence>
<dbReference type="EMBL" id="VTPC01002091">
    <property type="protein sequence ID" value="KAF2900607.1"/>
    <property type="molecule type" value="Genomic_DNA"/>
</dbReference>
<evidence type="ECO:0000256" key="9">
    <source>
        <dbReference type="ARBA" id="ARBA00022871"/>
    </source>
</evidence>
<dbReference type="SUPFAM" id="SSF63748">
    <property type="entry name" value="Tudor/PWWP/MBT"/>
    <property type="match status" value="1"/>
</dbReference>
<dbReference type="Pfam" id="PF00270">
    <property type="entry name" value="DEAD"/>
    <property type="match status" value="1"/>
</dbReference>
<keyword evidence="6" id="KW-0378">Hydrolase</keyword>
<dbReference type="OrthoDB" id="6764694at2759"/>
<dbReference type="PANTHER" id="PTHR22655">
    <property type="entry name" value="ATP-DEPENDENT RNA HELICASE TDRD12-RELATED"/>
    <property type="match status" value="1"/>
</dbReference>
<feature type="region of interest" description="Disordered" evidence="13">
    <location>
        <begin position="378"/>
        <end position="405"/>
    </location>
</feature>
<feature type="region of interest" description="Disordered" evidence="13">
    <location>
        <begin position="280"/>
        <end position="341"/>
    </location>
</feature>
<dbReference type="GO" id="GO:0051321">
    <property type="term" value="P:meiotic cell cycle"/>
    <property type="evidence" value="ECO:0007669"/>
    <property type="project" value="UniProtKB-KW"/>
</dbReference>
<keyword evidence="10" id="KW-0943">RNA-mediated gene silencing</keyword>
<feature type="domain" description="DEAD/DEAH-box helicase" evidence="14">
    <location>
        <begin position="609"/>
        <end position="728"/>
    </location>
</feature>
<dbReference type="Gene3D" id="3.40.50.300">
    <property type="entry name" value="P-loop containing nucleotide triphosphate hydrolases"/>
    <property type="match status" value="1"/>
</dbReference>
<dbReference type="InterPro" id="IPR002999">
    <property type="entry name" value="Tudor"/>
</dbReference>
<keyword evidence="9" id="KW-0744">Spermatogenesis</keyword>
<dbReference type="Gene3D" id="2.30.30.140">
    <property type="match status" value="1"/>
</dbReference>
<gene>
    <name evidence="16" type="ORF">ILUMI_05576</name>
</gene>
<dbReference type="AlphaFoldDB" id="A0A8K0DCQ3"/>
<evidence type="ECO:0000256" key="13">
    <source>
        <dbReference type="SAM" id="MobiDB-lite"/>
    </source>
</evidence>
<dbReference type="Proteomes" id="UP000801492">
    <property type="component" value="Unassembled WGS sequence"/>
</dbReference>
<keyword evidence="4" id="KW-0547">Nucleotide-binding</keyword>
<evidence type="ECO:0000256" key="11">
    <source>
        <dbReference type="ARBA" id="ARBA00023254"/>
    </source>
</evidence>
<keyword evidence="17" id="KW-1185">Reference proteome</keyword>
<evidence type="ECO:0000313" key="17">
    <source>
        <dbReference type="Proteomes" id="UP000801492"/>
    </source>
</evidence>
<dbReference type="GO" id="GO:0031047">
    <property type="term" value="P:regulatory ncRNA-mediated gene silencing"/>
    <property type="evidence" value="ECO:0007669"/>
    <property type="project" value="UniProtKB-KW"/>
</dbReference>